<dbReference type="GO" id="GO:0005525">
    <property type="term" value="F:GTP binding"/>
    <property type="evidence" value="ECO:0007669"/>
    <property type="project" value="InterPro"/>
</dbReference>
<accession>A0A5S5AXA9</accession>
<dbReference type="InterPro" id="IPR050860">
    <property type="entry name" value="FeoB_GTPase"/>
</dbReference>
<proteinExistence type="predicted"/>
<sequence>MKFYKVRDMDFLMDDNFPRPLVALAGNPNTGKSTIFNALTGLKQHTGNWPGKTVSLARGTFYHRNVKFCVVDLPGTYSLLANSLEEQVARNFILFNRPDVMLVITDATCLERNLNLALQIMEITDRIIVCVNLIDEAAKKGIYVDGDVLSKELGVPVVATAARRGIGLFELKEMIFKVYSGKVKPSPRKVNYGEELEKAIGELVPRLENTFSGRINPRWAALSIISGDYSIEDLEELVKIRDESREESAYGYSFFSQLPGNRGLK</sequence>
<dbReference type="GO" id="GO:0005886">
    <property type="term" value="C:plasma membrane"/>
    <property type="evidence" value="ECO:0007669"/>
    <property type="project" value="TreeGrafter"/>
</dbReference>
<organism evidence="2 3">
    <name type="scientific">Thermosediminibacter litoriperuensis</name>
    <dbReference type="NCBI Taxonomy" id="291989"/>
    <lineage>
        <taxon>Bacteria</taxon>
        <taxon>Bacillati</taxon>
        <taxon>Bacillota</taxon>
        <taxon>Clostridia</taxon>
        <taxon>Thermosediminibacterales</taxon>
        <taxon>Thermosediminibacteraceae</taxon>
        <taxon>Thermosediminibacter</taxon>
    </lineage>
</organism>
<dbReference type="SUPFAM" id="SSF52540">
    <property type="entry name" value="P-loop containing nucleoside triphosphate hydrolases"/>
    <property type="match status" value="1"/>
</dbReference>
<protein>
    <submittedName>
        <fullName evidence="2">Ferrous iron transport protein B</fullName>
    </submittedName>
</protein>
<dbReference type="Pfam" id="PF02421">
    <property type="entry name" value="FeoB_N"/>
    <property type="match status" value="1"/>
</dbReference>
<evidence type="ECO:0000259" key="1">
    <source>
        <dbReference type="PROSITE" id="PS51711"/>
    </source>
</evidence>
<comment type="caution">
    <text evidence="2">The sequence shown here is derived from an EMBL/GenBank/DDBJ whole genome shotgun (WGS) entry which is preliminary data.</text>
</comment>
<dbReference type="Gene3D" id="3.40.50.300">
    <property type="entry name" value="P-loop containing nucleotide triphosphate hydrolases"/>
    <property type="match status" value="1"/>
</dbReference>
<dbReference type="PANTHER" id="PTHR43185">
    <property type="entry name" value="FERROUS IRON TRANSPORT PROTEIN B"/>
    <property type="match status" value="1"/>
</dbReference>
<dbReference type="PROSITE" id="PS51711">
    <property type="entry name" value="G_FEOB"/>
    <property type="match status" value="1"/>
</dbReference>
<feature type="domain" description="FeoB-type G" evidence="1">
    <location>
        <begin position="19"/>
        <end position="181"/>
    </location>
</feature>
<name>A0A5S5AXA9_9FIRM</name>
<evidence type="ECO:0000313" key="2">
    <source>
        <dbReference type="EMBL" id="TYP57833.1"/>
    </source>
</evidence>
<dbReference type="InterPro" id="IPR041069">
    <property type="entry name" value="FeoB_Cyto"/>
</dbReference>
<dbReference type="OrthoDB" id="9809127at2"/>
<dbReference type="Proteomes" id="UP000322294">
    <property type="component" value="Unassembled WGS sequence"/>
</dbReference>
<reference evidence="2 3" key="1">
    <citation type="submission" date="2019-07" db="EMBL/GenBank/DDBJ databases">
        <title>Genomic Encyclopedia of Type Strains, Phase I: the one thousand microbial genomes (KMG-I) project.</title>
        <authorList>
            <person name="Kyrpides N."/>
        </authorList>
    </citation>
    <scope>NUCLEOTIDE SEQUENCE [LARGE SCALE GENOMIC DNA]</scope>
    <source>
        <strain evidence="2 3">DSM 16647</strain>
    </source>
</reference>
<dbReference type="InterPro" id="IPR027417">
    <property type="entry name" value="P-loop_NTPase"/>
</dbReference>
<dbReference type="GO" id="GO:0015093">
    <property type="term" value="F:ferrous iron transmembrane transporter activity"/>
    <property type="evidence" value="ECO:0007669"/>
    <property type="project" value="TreeGrafter"/>
</dbReference>
<dbReference type="PANTHER" id="PTHR43185:SF1">
    <property type="entry name" value="FE(2+) TRANSPORTER FEOB"/>
    <property type="match status" value="1"/>
</dbReference>
<dbReference type="CDD" id="cd01879">
    <property type="entry name" value="FeoB"/>
    <property type="match status" value="1"/>
</dbReference>
<keyword evidence="3" id="KW-1185">Reference proteome</keyword>
<dbReference type="AlphaFoldDB" id="A0A5S5AXA9"/>
<dbReference type="EMBL" id="VNHO01000004">
    <property type="protein sequence ID" value="TYP57833.1"/>
    <property type="molecule type" value="Genomic_DNA"/>
</dbReference>
<dbReference type="Pfam" id="PF17910">
    <property type="entry name" value="FeoB_Cyto"/>
    <property type="match status" value="1"/>
</dbReference>
<gene>
    <name evidence="2" type="ORF">LZ11_00491</name>
</gene>
<dbReference type="Gene3D" id="1.10.287.1770">
    <property type="match status" value="1"/>
</dbReference>
<dbReference type="InterPro" id="IPR030389">
    <property type="entry name" value="G_FEOB_dom"/>
</dbReference>
<evidence type="ECO:0000313" key="3">
    <source>
        <dbReference type="Proteomes" id="UP000322294"/>
    </source>
</evidence>